<gene>
    <name evidence="2" type="ORF">HCN44_001610</name>
</gene>
<evidence type="ECO:0000313" key="2">
    <source>
        <dbReference type="EMBL" id="KAF7992285.1"/>
    </source>
</evidence>
<dbReference type="Proteomes" id="UP000639338">
    <property type="component" value="Unassembled WGS sequence"/>
</dbReference>
<dbReference type="OrthoDB" id="10257471at2759"/>
<sequence length="526" mass="59345">MEYQNYSLILTPTGDIIKLPKERLTTEISSKKIKTTHDSTSPYTFFKDNKMYYMVDGSYPQEVKLELVNNRYQLAKLDYMPECKNPENVINGISTNCLAEIFMYLPACERPKLALVCKKWKNVLDDSWYKVKKLELIHWQHDEYPNCLVKYSTREEKFCFIKSLLNKCGRYLTKLDLTAYGRCNIVPVINELCPNLVTLRLRFTNMNQAILANSFTRLSKLESLTIIFQNIKTFKVFPTVALINSLRNVANTLTDLNLLNWLDNLNSVPTFTELIKDVIRELKALKRFETAGIGISADIYNYLAANGIICSNHTPYLKKALSSSEPLINIKSLMMLQRPITDDTLYTIANTFKHLELLHFNCDGVTDNGVVALSKMNNLQNLFTYGSSKITDSSVKLLKNLTRLGLPTSNKITDDSVLTVLKNSPKMQVVSVHRANVTAELVKKAAEISTSRKQRLIFCIPSMPDVQQYASPYFDLRIDQIINGKVTPVPVGAIAHAGSGLTTSSGASTNLISGFSDSAFVSKFII</sequence>
<dbReference type="Pfam" id="PF00646">
    <property type="entry name" value="F-box"/>
    <property type="match status" value="1"/>
</dbReference>
<proteinExistence type="predicted"/>
<accession>A0A835CTF7</accession>
<name>A0A835CTF7_APHGI</name>
<evidence type="ECO:0000313" key="3">
    <source>
        <dbReference type="Proteomes" id="UP000639338"/>
    </source>
</evidence>
<dbReference type="Gene3D" id="1.20.1280.50">
    <property type="match status" value="1"/>
</dbReference>
<dbReference type="GO" id="GO:0031146">
    <property type="term" value="P:SCF-dependent proteasomal ubiquitin-dependent protein catabolic process"/>
    <property type="evidence" value="ECO:0007669"/>
    <property type="project" value="TreeGrafter"/>
</dbReference>
<dbReference type="InterPro" id="IPR032675">
    <property type="entry name" value="LRR_dom_sf"/>
</dbReference>
<dbReference type="SUPFAM" id="SSF52047">
    <property type="entry name" value="RNI-like"/>
    <property type="match status" value="1"/>
</dbReference>
<dbReference type="GO" id="GO:0019005">
    <property type="term" value="C:SCF ubiquitin ligase complex"/>
    <property type="evidence" value="ECO:0007669"/>
    <property type="project" value="TreeGrafter"/>
</dbReference>
<dbReference type="SUPFAM" id="SSF81383">
    <property type="entry name" value="F-box domain"/>
    <property type="match status" value="1"/>
</dbReference>
<comment type="caution">
    <text evidence="2">The sequence shown here is derived from an EMBL/GenBank/DDBJ whole genome shotgun (WGS) entry which is preliminary data.</text>
</comment>
<dbReference type="EMBL" id="JACMRX010000003">
    <property type="protein sequence ID" value="KAF7992285.1"/>
    <property type="molecule type" value="Genomic_DNA"/>
</dbReference>
<dbReference type="PANTHER" id="PTHR13318">
    <property type="entry name" value="PARTNER OF PAIRED, ISOFORM B-RELATED"/>
    <property type="match status" value="1"/>
</dbReference>
<feature type="domain" description="F-box" evidence="1">
    <location>
        <begin position="93"/>
        <end position="134"/>
    </location>
</feature>
<reference evidence="2 3" key="1">
    <citation type="submission" date="2020-08" db="EMBL/GenBank/DDBJ databases">
        <title>Aphidius gifuensis genome sequencing and assembly.</title>
        <authorList>
            <person name="Du Z."/>
        </authorList>
    </citation>
    <scope>NUCLEOTIDE SEQUENCE [LARGE SCALE GENOMIC DNA]</scope>
    <source>
        <strain evidence="2">YNYX2018</strain>
        <tissue evidence="2">Adults</tissue>
    </source>
</reference>
<organism evidence="2 3">
    <name type="scientific">Aphidius gifuensis</name>
    <name type="common">Parasitoid wasp</name>
    <dbReference type="NCBI Taxonomy" id="684658"/>
    <lineage>
        <taxon>Eukaryota</taxon>
        <taxon>Metazoa</taxon>
        <taxon>Ecdysozoa</taxon>
        <taxon>Arthropoda</taxon>
        <taxon>Hexapoda</taxon>
        <taxon>Insecta</taxon>
        <taxon>Pterygota</taxon>
        <taxon>Neoptera</taxon>
        <taxon>Endopterygota</taxon>
        <taxon>Hymenoptera</taxon>
        <taxon>Apocrita</taxon>
        <taxon>Ichneumonoidea</taxon>
        <taxon>Braconidae</taxon>
        <taxon>Aphidiinae</taxon>
        <taxon>Aphidius</taxon>
    </lineage>
</organism>
<dbReference type="InterPro" id="IPR001810">
    <property type="entry name" value="F-box_dom"/>
</dbReference>
<evidence type="ECO:0000259" key="1">
    <source>
        <dbReference type="SMART" id="SM00256"/>
    </source>
</evidence>
<dbReference type="InterPro" id="IPR036047">
    <property type="entry name" value="F-box-like_dom_sf"/>
</dbReference>
<protein>
    <recommendedName>
        <fullName evidence="1">F-box domain-containing protein</fullName>
    </recommendedName>
</protein>
<keyword evidence="3" id="KW-1185">Reference proteome</keyword>
<dbReference type="Gene3D" id="3.80.10.10">
    <property type="entry name" value="Ribonuclease Inhibitor"/>
    <property type="match status" value="1"/>
</dbReference>
<dbReference type="SMART" id="SM00256">
    <property type="entry name" value="FBOX"/>
    <property type="match status" value="1"/>
</dbReference>
<dbReference type="AlphaFoldDB" id="A0A835CTF7"/>